<dbReference type="EMBL" id="JAIRBC010000014">
    <property type="protein sequence ID" value="MCG2461200.1"/>
    <property type="molecule type" value="Genomic_DNA"/>
</dbReference>
<organism evidence="2 3">
    <name type="scientific">Cerina litoralis</name>
    <dbReference type="NCBI Taxonomy" id="2874477"/>
    <lineage>
        <taxon>Bacteria</taxon>
        <taxon>Pseudomonadati</taxon>
        <taxon>Bacteroidota</taxon>
        <taxon>Flavobacteriia</taxon>
        <taxon>Flavobacteriales</taxon>
        <taxon>Flavobacteriaceae</taxon>
        <taxon>Cerina</taxon>
    </lineage>
</organism>
<feature type="transmembrane region" description="Helical" evidence="1">
    <location>
        <begin position="9"/>
        <end position="29"/>
    </location>
</feature>
<keyword evidence="1" id="KW-1133">Transmembrane helix</keyword>
<dbReference type="RefSeq" id="WP_317902347.1">
    <property type="nucleotide sequence ID" value="NZ_JAIRBC010000014.1"/>
</dbReference>
<dbReference type="InterPro" id="IPR001087">
    <property type="entry name" value="GDSL"/>
</dbReference>
<dbReference type="InterPro" id="IPR036514">
    <property type="entry name" value="SGNH_hydro_sf"/>
</dbReference>
<dbReference type="Gene3D" id="3.40.50.1110">
    <property type="entry name" value="SGNH hydrolase"/>
    <property type="match status" value="1"/>
</dbReference>
<dbReference type="Proteomes" id="UP001200642">
    <property type="component" value="Unassembled WGS sequence"/>
</dbReference>
<dbReference type="Pfam" id="PF00657">
    <property type="entry name" value="Lipase_GDSL"/>
    <property type="match status" value="1"/>
</dbReference>
<evidence type="ECO:0000313" key="2">
    <source>
        <dbReference type="EMBL" id="MCG2461200.1"/>
    </source>
</evidence>
<evidence type="ECO:0000313" key="3">
    <source>
        <dbReference type="Proteomes" id="UP001200642"/>
    </source>
</evidence>
<protein>
    <recommendedName>
        <fullName evidence="4">SGNH/GDSL hydrolase family protein</fullName>
    </recommendedName>
</protein>
<dbReference type="GO" id="GO:0016788">
    <property type="term" value="F:hydrolase activity, acting on ester bonds"/>
    <property type="evidence" value="ECO:0007669"/>
    <property type="project" value="InterPro"/>
</dbReference>
<proteinExistence type="predicted"/>
<evidence type="ECO:0008006" key="4">
    <source>
        <dbReference type="Google" id="ProtNLM"/>
    </source>
</evidence>
<gene>
    <name evidence="2" type="ORF">K8352_10610</name>
</gene>
<name>A0AAE3EVC0_9FLAO</name>
<keyword evidence="1" id="KW-0472">Membrane</keyword>
<reference evidence="2" key="1">
    <citation type="submission" date="2023-02" db="EMBL/GenBank/DDBJ databases">
        <title>Genome of Flavobacteriaceae gen. nov. sp. strain F89.</title>
        <authorList>
            <person name="Wang Y."/>
        </authorList>
    </citation>
    <scope>NUCLEOTIDE SEQUENCE</scope>
    <source>
        <strain evidence="2">F89</strain>
    </source>
</reference>
<comment type="caution">
    <text evidence="2">The sequence shown here is derived from an EMBL/GenBank/DDBJ whole genome shotgun (WGS) entry which is preliminary data.</text>
</comment>
<sequence length="332" mass="38863">MKKLILKTIIYIFLILVALEITVRIFHLYTESPQRFIDKYGVEKMTPGNRGYAVTGNRNQDVAEFHINNAGFNSYRDYNPKKEKFEIALIGDSFIEGFHQDYYNSIGKKIENRLKGVEVYEYGYSGYDMANQLQLINAYQEDFELIDEVILYMNYKNDLKRAEYKPNTEQIAMFRSPLFQIRDHIKLLAYGSKIGILEPLKNLVTGKAFSNQKQGFKTNVIETKTPAEIMKRDQRYLDNFRNLVRLYGYDKSKTTLLLDSTKTSPTFLDYCNANGFKYIDFSTSFKKTTKATTLIYDWHWNDHGRELIAQVISEYIKNKNKNFVAFPIGNKH</sequence>
<keyword evidence="3" id="KW-1185">Reference proteome</keyword>
<dbReference type="AlphaFoldDB" id="A0AAE3EVC0"/>
<accession>A0AAE3EVC0</accession>
<dbReference type="SUPFAM" id="SSF52266">
    <property type="entry name" value="SGNH hydrolase"/>
    <property type="match status" value="1"/>
</dbReference>
<keyword evidence="1" id="KW-0812">Transmembrane</keyword>
<evidence type="ECO:0000256" key="1">
    <source>
        <dbReference type="SAM" id="Phobius"/>
    </source>
</evidence>